<dbReference type="InterPro" id="IPR002745">
    <property type="entry name" value="Ptrans_KptA/Tpt1"/>
</dbReference>
<dbReference type="EC" id="2.7.1.-" evidence="5"/>
<sequence length="200" mass="21457">MNSNRKSMETSSKFLSLVLRHKPEEIGLQLDSAGWADVDELIRLANAHANGLSFDRPLVEAIVASSDKKRFALSPDGQRIRANQGHSVEIALGLPPSVPPDVLYHGTATRFLESIYASGLHAGSRQHVHLSASPEVARQVGSRHGKPVVLVVDAKKMAAAGSVFHIADNAVWLTDSVPAIYLSELAENAHAGMENESGVK</sequence>
<accession>A0ABU2EI88</accession>
<evidence type="ECO:0000313" key="7">
    <source>
        <dbReference type="Proteomes" id="UP001246576"/>
    </source>
</evidence>
<dbReference type="Pfam" id="PF01885">
    <property type="entry name" value="PTS_2-RNA"/>
    <property type="match status" value="1"/>
</dbReference>
<keyword evidence="7" id="KW-1185">Reference proteome</keyword>
<dbReference type="Proteomes" id="UP001246576">
    <property type="component" value="Unassembled WGS sequence"/>
</dbReference>
<dbReference type="NCBIfam" id="NF002014">
    <property type="entry name" value="PRK00819.1-4"/>
    <property type="match status" value="1"/>
</dbReference>
<keyword evidence="2 5" id="KW-0808">Transferase</keyword>
<dbReference type="InterPro" id="IPR022928">
    <property type="entry name" value="RNA_2'-PTrans_KptA"/>
</dbReference>
<evidence type="ECO:0000313" key="6">
    <source>
        <dbReference type="EMBL" id="MDR9847849.1"/>
    </source>
</evidence>
<dbReference type="Gene3D" id="3.20.170.30">
    <property type="match status" value="1"/>
</dbReference>
<dbReference type="Gene3D" id="1.10.10.970">
    <property type="entry name" value="RNA 2'-phosphotransferase, Tpt1/KptA family, N-terminal domain"/>
    <property type="match status" value="1"/>
</dbReference>
<dbReference type="EMBL" id="JAVLSJ010000003">
    <property type="protein sequence ID" value="MDR9847849.1"/>
    <property type="molecule type" value="Genomic_DNA"/>
</dbReference>
<dbReference type="PANTHER" id="PTHR12684:SF2">
    <property type="entry name" value="TRNA 2'-PHOSPHOTRANSFERASE 1"/>
    <property type="match status" value="1"/>
</dbReference>
<protein>
    <recommendedName>
        <fullName evidence="5">Probable RNA 2'-phosphotransferase</fullName>
        <ecNumber evidence="5">2.7.1.-</ecNumber>
    </recommendedName>
</protein>
<reference evidence="6" key="1">
    <citation type="submission" date="2023-09" db="EMBL/GenBank/DDBJ databases">
        <title>Description of first Herbaspirillum huttiense subsp. nephrolepsisexaltata and Herbaspirillum huttiense subsp. lycopersicon.</title>
        <authorList>
            <person name="Poudel M."/>
            <person name="Sharma A."/>
            <person name="Goss E."/>
            <person name="Tapia J.H."/>
            <person name="Harmon C.M."/>
            <person name="Jones J.B."/>
        </authorList>
    </citation>
    <scope>NUCLEOTIDE SEQUENCE</scope>
    <source>
        <strain evidence="6">SE1</strain>
    </source>
</reference>
<keyword evidence="3 5" id="KW-0520">NAD</keyword>
<evidence type="ECO:0000256" key="1">
    <source>
        <dbReference type="ARBA" id="ARBA00009836"/>
    </source>
</evidence>
<comment type="function">
    <text evidence="4 5">Removes the 2'-phosphate from RNA via an intermediate in which the phosphate is ADP-ribosylated by NAD followed by a presumed transesterification to release the RNA and generate ADP-ribose 1''-2''-cyclic phosphate (APPR&gt;P). May function as an ADP-ribosylase.</text>
</comment>
<evidence type="ECO:0000256" key="2">
    <source>
        <dbReference type="ARBA" id="ARBA00022679"/>
    </source>
</evidence>
<dbReference type="SUPFAM" id="SSF56399">
    <property type="entry name" value="ADP-ribosylation"/>
    <property type="match status" value="1"/>
</dbReference>
<name>A0ABU2EI88_9BURK</name>
<comment type="caution">
    <text evidence="6">The sequence shown here is derived from an EMBL/GenBank/DDBJ whole genome shotgun (WGS) entry which is preliminary data.</text>
</comment>
<dbReference type="HAMAP" id="MF_00299">
    <property type="entry name" value="KptA"/>
    <property type="match status" value="1"/>
</dbReference>
<dbReference type="GO" id="GO:0016740">
    <property type="term" value="F:transferase activity"/>
    <property type="evidence" value="ECO:0007669"/>
    <property type="project" value="UniProtKB-KW"/>
</dbReference>
<gene>
    <name evidence="5" type="primary">kptA</name>
    <name evidence="6" type="ORF">RI048_06440</name>
</gene>
<organism evidence="6 7">
    <name type="scientific">Herbaspirillum huttiense subsp. lycopersici</name>
    <dbReference type="NCBI Taxonomy" id="3074428"/>
    <lineage>
        <taxon>Bacteria</taxon>
        <taxon>Pseudomonadati</taxon>
        <taxon>Pseudomonadota</taxon>
        <taxon>Betaproteobacteria</taxon>
        <taxon>Burkholderiales</taxon>
        <taxon>Oxalobacteraceae</taxon>
        <taxon>Herbaspirillum</taxon>
    </lineage>
</organism>
<evidence type="ECO:0000256" key="5">
    <source>
        <dbReference type="HAMAP-Rule" id="MF_00299"/>
    </source>
</evidence>
<proteinExistence type="inferred from homology"/>
<evidence type="ECO:0000256" key="4">
    <source>
        <dbReference type="ARBA" id="ARBA00025212"/>
    </source>
</evidence>
<dbReference type="RefSeq" id="WP_199725128.1">
    <property type="nucleotide sequence ID" value="NZ_JAVLSJ010000003.1"/>
</dbReference>
<dbReference type="InterPro" id="IPR042080">
    <property type="entry name" value="RNA_2'-PTrans_N"/>
</dbReference>
<dbReference type="PANTHER" id="PTHR12684">
    <property type="entry name" value="PUTATIVE PHOSPHOTRANSFERASE"/>
    <property type="match status" value="1"/>
</dbReference>
<comment type="similarity">
    <text evidence="1 5">Belongs to the KptA/TPT1 family.</text>
</comment>
<dbReference type="InterPro" id="IPR042081">
    <property type="entry name" value="RNA_2'-PTrans_C"/>
</dbReference>
<evidence type="ECO:0000256" key="3">
    <source>
        <dbReference type="ARBA" id="ARBA00023027"/>
    </source>
</evidence>